<accession>A0ABV5AZN7</accession>
<reference evidence="1 2" key="1">
    <citation type="submission" date="2024-09" db="EMBL/GenBank/DDBJ databases">
        <title>Paenibacillus zeirhizospherea sp. nov., isolated from surface of the maize (Zea mays) roots in a horticulture field, Hungary.</title>
        <authorList>
            <person name="Marton D."/>
            <person name="Farkas M."/>
            <person name="Bedics A."/>
            <person name="Toth E."/>
            <person name="Tancsics A."/>
            <person name="Boka K."/>
            <person name="Maroti G."/>
            <person name="Kriszt B."/>
            <person name="Cserhati M."/>
        </authorList>
    </citation>
    <scope>NUCLEOTIDE SEQUENCE [LARGE SCALE GENOMIC DNA]</scope>
    <source>
        <strain evidence="1 2">KCTC 33519</strain>
    </source>
</reference>
<protein>
    <submittedName>
        <fullName evidence="1">Uncharacterized protein</fullName>
    </submittedName>
</protein>
<proteinExistence type="predicted"/>
<sequence length="97" mass="11406">MECIVHFRVVHEQETKELRGLILVEQGSQPSVQQIIDMLGHMGYEVRQDSADELVFRPADAGADYRYIRITELDTGEEVYREDRHLRMLLENLLPRH</sequence>
<evidence type="ECO:0000313" key="1">
    <source>
        <dbReference type="EMBL" id="MFB5268809.1"/>
    </source>
</evidence>
<comment type="caution">
    <text evidence="1">The sequence shown here is derived from an EMBL/GenBank/DDBJ whole genome shotgun (WGS) entry which is preliminary data.</text>
</comment>
<gene>
    <name evidence="1" type="ORF">ACE41H_18760</name>
</gene>
<dbReference type="RefSeq" id="WP_375357092.1">
    <property type="nucleotide sequence ID" value="NZ_JBHHMI010000020.1"/>
</dbReference>
<name>A0ABV5AZN7_9BACL</name>
<keyword evidence="2" id="KW-1185">Reference proteome</keyword>
<evidence type="ECO:0000313" key="2">
    <source>
        <dbReference type="Proteomes" id="UP001580346"/>
    </source>
</evidence>
<dbReference type="EMBL" id="JBHHMI010000020">
    <property type="protein sequence ID" value="MFB5268809.1"/>
    <property type="molecule type" value="Genomic_DNA"/>
</dbReference>
<organism evidence="1 2">
    <name type="scientific">Paenibacillus enshidis</name>
    <dbReference type="NCBI Taxonomy" id="1458439"/>
    <lineage>
        <taxon>Bacteria</taxon>
        <taxon>Bacillati</taxon>
        <taxon>Bacillota</taxon>
        <taxon>Bacilli</taxon>
        <taxon>Bacillales</taxon>
        <taxon>Paenibacillaceae</taxon>
        <taxon>Paenibacillus</taxon>
    </lineage>
</organism>
<dbReference type="Proteomes" id="UP001580346">
    <property type="component" value="Unassembled WGS sequence"/>
</dbReference>